<evidence type="ECO:0000313" key="2">
    <source>
        <dbReference type="Proteomes" id="UP001162992"/>
    </source>
</evidence>
<sequence>MEDYVNFFDLLPDDVINLILTAVSDCKSLVRCMAVSKYLKQHSARVSSLSIECPGQFPSYEDKLEKIYSMVKEFHSLESLIVRVGQPKDEPPSWASCMRYAEIGTSVEKFMFMAAKSGEFSELDIAVRGFRHHASNDQSYKETGALSEIASSSGSQASQRKWDSSIGGKSKIITPGSSNIPGEEEEALLNNVSEETASKQEARSTEILSFPHCNIRRIGAGQGSSVSQKLILGAGHDFYESANEASTSRQTSSILSSASRQSRCSRKVPEFTLRQVVAPSNNVLRRMVPVIVFAIVQGLDEFRDKVPSFIEKFTLLKRFLLVDLLESVTVYMREHQIQDIRFQLRRESEAEPGGRGREEIAESENLDVGQYQGEKEDSTVGDKMLEKQSSLHKPSSSIEQKLVLGSKGNNDTWNLLTDENKERYCIQNVISVEVQKDYKGKRPDVADKHNQTVSRYNVSEKGKGRVEDPANMEDNMLASEKAVCRAEIEFSGCGGPNFWHMGESSLSYSSESVPQAEQGNLGYALTHPMNNENNVTGSSSLYSGRDAIGADYVQKCSGVIQEESSNFDKTGKVLVESEEASIKKVMPSAFKHCAGLLELYPKDSIFQNQESKAVHNEFVLEGRLDNCPIDVPLVPVTVPTKDSSQNQESKAVRNEFVLEECLENCPIDGVPLVPANFSVSWHDYNDSQCGGKSNSINFQEGGRDSRSDSLLKHCFKRSLKSDTLRLRETDRFIRIGDKKKDRLEDVAIKRQENLLYKDFSFRKKEDKKGVKTCRPGMEDDDKLLRELERRDKMGMEDKKIRSIHGSWCKSQAYVPECPSGKELLKLSSVEDLNLSRLGIKTTGPTTADQEQVGLCSRSMILMKELGLSSSTLSSPSFAPSQKLDKSEVSFNHDGNFVAIKSALASDLHLASGSRENALDNNSNEETVAEGLEITKLCNGNQVYSMTQGNEAQTGSCQDDCFAGNKLASTSGERQDEDICRLDGSGSRKEQPISRDVNKGIYHPCIQLEERGKRIMQTEAWRETWRESLRKRVRDHQREMQRQSELERESEARRERIRAEMRRRQLDIEQEALSFNITFWRAEKVSAYNYCLSDVSMCIATNAAKPLLLADLDLLSQAALAGSLLAATVSTVNNQASVPKL</sequence>
<protein>
    <submittedName>
        <fullName evidence="1">Uncharacterized protein</fullName>
    </submittedName>
</protein>
<name>A0ACC2C6R6_DIPCM</name>
<accession>A0ACC2C6R6</accession>
<keyword evidence="2" id="KW-1185">Reference proteome</keyword>
<dbReference type="EMBL" id="CM055102">
    <property type="protein sequence ID" value="KAJ7537733.1"/>
    <property type="molecule type" value="Genomic_DNA"/>
</dbReference>
<dbReference type="Proteomes" id="UP001162992">
    <property type="component" value="Chromosome 11"/>
</dbReference>
<proteinExistence type="predicted"/>
<evidence type="ECO:0000313" key="1">
    <source>
        <dbReference type="EMBL" id="KAJ7537733.1"/>
    </source>
</evidence>
<reference evidence="2" key="1">
    <citation type="journal article" date="2024" name="Proc. Natl. Acad. Sci. U.S.A.">
        <title>Extraordinary preservation of gene collinearity over three hundred million years revealed in homosporous lycophytes.</title>
        <authorList>
            <person name="Li C."/>
            <person name="Wickell D."/>
            <person name="Kuo L.Y."/>
            <person name="Chen X."/>
            <person name="Nie B."/>
            <person name="Liao X."/>
            <person name="Peng D."/>
            <person name="Ji J."/>
            <person name="Jenkins J."/>
            <person name="Williams M."/>
            <person name="Shu S."/>
            <person name="Plott C."/>
            <person name="Barry K."/>
            <person name="Rajasekar S."/>
            <person name="Grimwood J."/>
            <person name="Han X."/>
            <person name="Sun S."/>
            <person name="Hou Z."/>
            <person name="He W."/>
            <person name="Dai G."/>
            <person name="Sun C."/>
            <person name="Schmutz J."/>
            <person name="Leebens-Mack J.H."/>
            <person name="Li F.W."/>
            <person name="Wang L."/>
        </authorList>
    </citation>
    <scope>NUCLEOTIDE SEQUENCE [LARGE SCALE GENOMIC DNA]</scope>
    <source>
        <strain evidence="2">cv. PW_Plant_1</strain>
    </source>
</reference>
<organism evidence="1 2">
    <name type="scientific">Diphasiastrum complanatum</name>
    <name type="common">Issler's clubmoss</name>
    <name type="synonym">Lycopodium complanatum</name>
    <dbReference type="NCBI Taxonomy" id="34168"/>
    <lineage>
        <taxon>Eukaryota</taxon>
        <taxon>Viridiplantae</taxon>
        <taxon>Streptophyta</taxon>
        <taxon>Embryophyta</taxon>
        <taxon>Tracheophyta</taxon>
        <taxon>Lycopodiopsida</taxon>
        <taxon>Lycopodiales</taxon>
        <taxon>Lycopodiaceae</taxon>
        <taxon>Lycopodioideae</taxon>
        <taxon>Diphasiastrum</taxon>
    </lineage>
</organism>
<comment type="caution">
    <text evidence="1">The sequence shown here is derived from an EMBL/GenBank/DDBJ whole genome shotgun (WGS) entry which is preliminary data.</text>
</comment>
<gene>
    <name evidence="1" type="ORF">O6H91_11G019200</name>
</gene>